<dbReference type="Gene3D" id="2.70.50.50">
    <property type="entry name" value="chitin-binding protein cbp21"/>
    <property type="match status" value="1"/>
</dbReference>
<evidence type="ECO:0000256" key="1">
    <source>
        <dbReference type="ARBA" id="ARBA00022729"/>
    </source>
</evidence>
<evidence type="ECO:0000313" key="4">
    <source>
        <dbReference type="Proteomes" id="UP000501125"/>
    </source>
</evidence>
<keyword evidence="4" id="KW-1185">Reference proteome</keyword>
<dbReference type="SUPFAM" id="SSF81296">
    <property type="entry name" value="E set domains"/>
    <property type="match status" value="1"/>
</dbReference>
<keyword evidence="1" id="KW-0732">Signal</keyword>
<accession>A0A2Z4HHW7</accession>
<proteinExistence type="predicted"/>
<evidence type="ECO:0000259" key="2">
    <source>
        <dbReference type="Pfam" id="PF03067"/>
    </source>
</evidence>
<dbReference type="Pfam" id="PF03067">
    <property type="entry name" value="LPMO_10"/>
    <property type="match status" value="1"/>
</dbReference>
<dbReference type="KEGG" id="vg:65101493"/>
<dbReference type="PANTHER" id="PTHR34823:SF1">
    <property type="entry name" value="CHITIN-BINDING TYPE-4 DOMAIN-CONTAINING PROTEIN"/>
    <property type="match status" value="1"/>
</dbReference>
<protein>
    <submittedName>
        <fullName evidence="3">Gp37</fullName>
    </submittedName>
</protein>
<name>A0A2Z4HHW7_9ABAC</name>
<dbReference type="PANTHER" id="PTHR34823">
    <property type="entry name" value="GLCNAC-BINDING PROTEIN A"/>
    <property type="match status" value="1"/>
</dbReference>
<dbReference type="InterPro" id="IPR014756">
    <property type="entry name" value="Ig_E-set"/>
</dbReference>
<feature type="domain" description="Chitin-binding type-4" evidence="2">
    <location>
        <begin position="21"/>
        <end position="251"/>
    </location>
</feature>
<dbReference type="Proteomes" id="UP000501125">
    <property type="component" value="Chromosome"/>
</dbReference>
<dbReference type="InterPro" id="IPR051024">
    <property type="entry name" value="GlcNAc_Chitin_IntDeg"/>
</dbReference>
<dbReference type="GeneID" id="65101493"/>
<reference evidence="3 4" key="1">
    <citation type="journal article" date="2018" name="Sci. Rep.">
        <title>Comprehensive analysis of single molecule sequencing-derived complete genome and whole transcriptome of Hyposidra talaca nuclear polyhedrosis virus.</title>
        <authorList>
            <person name="Nguyen T.T."/>
            <person name="Suryamohan K."/>
            <person name="Kuriakose B."/>
            <person name="Janakiraman V."/>
            <person name="Reichelt M."/>
            <person name="Chaudhuri S."/>
            <person name="Guillory J."/>
            <person name="Divakaran N."/>
            <person name="Rabins P.E."/>
            <person name="Goel R."/>
            <person name="Deka B."/>
            <person name="Sarkar S."/>
            <person name="Ekka P."/>
            <person name="Tsai Y.C."/>
            <person name="Vargas D."/>
            <person name="Santhosh S."/>
            <person name="Mohan S."/>
            <person name="Chin C.S."/>
            <person name="Korlach J."/>
            <person name="Thomas G."/>
            <person name="Babu A."/>
            <person name="Seshagiri S."/>
        </authorList>
    </citation>
    <scope>NUCLEOTIDE SEQUENCE [LARGE SCALE GENOMIC DNA]</scope>
    <source>
        <strain evidence="3 4">HytaNPVIndia001</strain>
    </source>
</reference>
<evidence type="ECO:0000313" key="3">
    <source>
        <dbReference type="EMBL" id="AWW14375.1"/>
    </source>
</evidence>
<dbReference type="RefSeq" id="YP_010086282.1">
    <property type="nucleotide sequence ID" value="NC_055453.1"/>
</dbReference>
<organism evidence="3 4">
    <name type="scientific">Hyposidra talaca nucleopolyhedrovirus</name>
    <dbReference type="NCBI Taxonomy" id="1070315"/>
    <lineage>
        <taxon>Viruses</taxon>
        <taxon>Viruses incertae sedis</taxon>
        <taxon>Naldaviricetes</taxon>
        <taxon>Lefavirales</taxon>
        <taxon>Baculoviridae</taxon>
        <taxon>Alphabaculovirus</taxon>
        <taxon>Alphabaculovirus hytalacae</taxon>
    </lineage>
</organism>
<dbReference type="InterPro" id="IPR004302">
    <property type="entry name" value="Cellulose/chitin-bd_N"/>
</dbReference>
<sequence>MIRSIWISMLIVITAPQSRAHGYMSWPTARQYKCYRDGNFWWPETGENIPDSACRAAYQTVYSKYRNAGESHGVAANAAQYMFQQYYEYAAMAGADYENLDYIKKDVVPRNLCAAGANDRAQTFGDKSGIDSVLPDWRPDVLYHYIEHVDELPIEISFCPTTVHEPSYFQVFISRPDYDYTDELTWDDLEQLPLNGPSRLVTNEGVDESCTHSQIYKIPVVVPWRSGKFVLFVRWQRNDIAGEGFYNCADVIFDKNVLSHRYRQSISRTEL</sequence>
<dbReference type="CDD" id="cd21178">
    <property type="entry name" value="Fusolin-like"/>
    <property type="match status" value="1"/>
</dbReference>
<gene>
    <name evidence="3" type="primary">gp37</name>
    <name evidence="3" type="ORF">HytaNPV_gp015</name>
</gene>
<dbReference type="EMBL" id="MH261376">
    <property type="protein sequence ID" value="AWW14375.1"/>
    <property type="molecule type" value="Genomic_DNA"/>
</dbReference>